<feature type="binding site" evidence="13">
    <location>
        <position position="82"/>
    </location>
    <ligand>
        <name>Na(+)</name>
        <dbReference type="ChEBI" id="CHEBI:29101"/>
        <note>structural</note>
    </ligand>
</feature>
<sequence>MIQLDNLVLLLIVFIGGGIGAVLRWSISTAVLKKTNHIFPIGTFIINISGSFLIGVISTLVLYDNYQLLNLFLITGLLGGYTTFSTYELETAQLFKKNKSVAIIYWLGSVAAGIIAACIGVFLAGGFA</sequence>
<evidence type="ECO:0000256" key="4">
    <source>
        <dbReference type="ARBA" id="ARBA00022519"/>
    </source>
</evidence>
<feature type="transmembrane region" description="Helical" evidence="13">
    <location>
        <begin position="69"/>
        <end position="89"/>
    </location>
</feature>
<keyword evidence="6 13" id="KW-0479">Metal-binding</keyword>
<comment type="subcellular location">
    <subcellularLocation>
        <location evidence="1 13">Cell membrane</location>
        <topology evidence="1 13">Multi-pass membrane protein</topology>
    </subcellularLocation>
</comment>
<dbReference type="GO" id="GO:0005886">
    <property type="term" value="C:plasma membrane"/>
    <property type="evidence" value="ECO:0007669"/>
    <property type="project" value="UniProtKB-SubCell"/>
</dbReference>
<dbReference type="InterPro" id="IPR003691">
    <property type="entry name" value="FluC"/>
</dbReference>
<feature type="transmembrane region" description="Helical" evidence="13">
    <location>
        <begin position="6"/>
        <end position="26"/>
    </location>
</feature>
<evidence type="ECO:0000256" key="10">
    <source>
        <dbReference type="ARBA" id="ARBA00023136"/>
    </source>
</evidence>
<dbReference type="RefSeq" id="WP_400195338.1">
    <property type="nucleotide sequence ID" value="NZ_CAYAYE010000032.1"/>
</dbReference>
<comment type="similarity">
    <text evidence="11 13">Belongs to the fluoride channel Fluc/FEX (TC 1.A.43) family.</text>
</comment>
<keyword evidence="7 13" id="KW-1133">Transmembrane helix</keyword>
<dbReference type="GO" id="GO:0140114">
    <property type="term" value="P:cellular detoxification of fluoride"/>
    <property type="evidence" value="ECO:0007669"/>
    <property type="project" value="UniProtKB-UniRule"/>
</dbReference>
<organism evidence="14 15">
    <name type="scientific">Candidatus Methanomassiliicoccus intestinalis</name>
    <dbReference type="NCBI Taxonomy" id="1406512"/>
    <lineage>
        <taxon>Archaea</taxon>
        <taxon>Methanobacteriati</taxon>
        <taxon>Thermoplasmatota</taxon>
        <taxon>Thermoplasmata</taxon>
        <taxon>Methanomassiliicoccales</taxon>
        <taxon>Methanomassiliicoccaceae</taxon>
        <taxon>Methanomassiliicoccus</taxon>
    </lineage>
</organism>
<evidence type="ECO:0000256" key="2">
    <source>
        <dbReference type="ARBA" id="ARBA00022448"/>
    </source>
</evidence>
<evidence type="ECO:0000313" key="15">
    <source>
        <dbReference type="Proteomes" id="UP000752814"/>
    </source>
</evidence>
<dbReference type="EMBL" id="LVVT01000002">
    <property type="protein sequence ID" value="TQS84382.1"/>
    <property type="molecule type" value="Genomic_DNA"/>
</dbReference>
<dbReference type="HAMAP" id="MF_00454">
    <property type="entry name" value="FluC"/>
    <property type="match status" value="1"/>
</dbReference>
<comment type="activity regulation">
    <text evidence="13">Na(+) is not transported, but it plays an essential structural role and its presence is essential for fluoride channel function.</text>
</comment>
<dbReference type="GO" id="GO:0062054">
    <property type="term" value="F:fluoride channel activity"/>
    <property type="evidence" value="ECO:0007669"/>
    <property type="project" value="UniProtKB-UniRule"/>
</dbReference>
<evidence type="ECO:0000256" key="3">
    <source>
        <dbReference type="ARBA" id="ARBA00022475"/>
    </source>
</evidence>
<dbReference type="NCBIfam" id="TIGR00494">
    <property type="entry name" value="crcB"/>
    <property type="match status" value="1"/>
</dbReference>
<feature type="binding site" evidence="13">
    <location>
        <position position="79"/>
    </location>
    <ligand>
        <name>Na(+)</name>
        <dbReference type="ChEBI" id="CHEBI:29101"/>
        <note>structural</note>
    </ligand>
</feature>
<reference evidence="14" key="1">
    <citation type="submission" date="2016-03" db="EMBL/GenBank/DDBJ databases">
        <authorList>
            <person name="Borrel G."/>
            <person name="Mccann A."/>
            <person name="O'Toole P.W."/>
        </authorList>
    </citation>
    <scope>NUCLEOTIDE SEQUENCE</scope>
    <source>
        <strain evidence="14">183</strain>
    </source>
</reference>
<keyword evidence="8 13" id="KW-0915">Sodium</keyword>
<keyword evidence="3 13" id="KW-1003">Cell membrane</keyword>
<protein>
    <recommendedName>
        <fullName evidence="13">Fluoride-specific ion channel FluC</fullName>
    </recommendedName>
</protein>
<dbReference type="Proteomes" id="UP000752814">
    <property type="component" value="Unassembled WGS sequence"/>
</dbReference>
<keyword evidence="10 13" id="KW-0472">Membrane</keyword>
<evidence type="ECO:0000313" key="14">
    <source>
        <dbReference type="EMBL" id="TQS84382.1"/>
    </source>
</evidence>
<name>A0A8J8PE64_9ARCH</name>
<comment type="catalytic activity">
    <reaction evidence="12">
        <text>fluoride(in) = fluoride(out)</text>
        <dbReference type="Rhea" id="RHEA:76159"/>
        <dbReference type="ChEBI" id="CHEBI:17051"/>
    </reaction>
    <physiologicalReaction direction="left-to-right" evidence="12">
        <dbReference type="Rhea" id="RHEA:76160"/>
    </physiologicalReaction>
</comment>
<dbReference type="Pfam" id="PF02537">
    <property type="entry name" value="CRCB"/>
    <property type="match status" value="1"/>
</dbReference>
<feature type="transmembrane region" description="Helical" evidence="13">
    <location>
        <begin position="38"/>
        <end position="63"/>
    </location>
</feature>
<evidence type="ECO:0000256" key="9">
    <source>
        <dbReference type="ARBA" id="ARBA00023065"/>
    </source>
</evidence>
<keyword evidence="2 13" id="KW-0813">Transport</keyword>
<evidence type="ECO:0000256" key="11">
    <source>
        <dbReference type="ARBA" id="ARBA00035120"/>
    </source>
</evidence>
<keyword evidence="5 13" id="KW-0812">Transmembrane</keyword>
<evidence type="ECO:0000256" key="7">
    <source>
        <dbReference type="ARBA" id="ARBA00022989"/>
    </source>
</evidence>
<gene>
    <name evidence="13" type="primary">fluC</name>
    <name evidence="13" type="synonym">crcB</name>
    <name evidence="14" type="ORF">A3207_05995</name>
</gene>
<accession>A0A8J8PE64</accession>
<proteinExistence type="inferred from homology"/>
<dbReference type="GO" id="GO:0046872">
    <property type="term" value="F:metal ion binding"/>
    <property type="evidence" value="ECO:0007669"/>
    <property type="project" value="UniProtKB-KW"/>
</dbReference>
<evidence type="ECO:0000256" key="12">
    <source>
        <dbReference type="ARBA" id="ARBA00035585"/>
    </source>
</evidence>
<dbReference type="PANTHER" id="PTHR28259">
    <property type="entry name" value="FLUORIDE EXPORT PROTEIN 1-RELATED"/>
    <property type="match status" value="1"/>
</dbReference>
<evidence type="ECO:0000256" key="13">
    <source>
        <dbReference type="HAMAP-Rule" id="MF_00454"/>
    </source>
</evidence>
<dbReference type="AlphaFoldDB" id="A0A8J8PE64"/>
<evidence type="ECO:0000256" key="1">
    <source>
        <dbReference type="ARBA" id="ARBA00004651"/>
    </source>
</evidence>
<comment type="caution">
    <text evidence="14">The sequence shown here is derived from an EMBL/GenBank/DDBJ whole genome shotgun (WGS) entry which is preliminary data.</text>
</comment>
<feature type="transmembrane region" description="Helical" evidence="13">
    <location>
        <begin position="101"/>
        <end position="127"/>
    </location>
</feature>
<comment type="function">
    <text evidence="13">Fluoride-specific ion channel. Important for reducing fluoride concentration in the cell, thus reducing its toxicity.</text>
</comment>
<keyword evidence="13" id="KW-0407">Ion channel</keyword>
<keyword evidence="4" id="KW-0997">Cell inner membrane</keyword>
<keyword evidence="9 13" id="KW-0406">Ion transport</keyword>
<dbReference type="PANTHER" id="PTHR28259:SF18">
    <property type="entry name" value="FLUORIDE-SPECIFIC ION CHANNEL FLUC"/>
    <property type="match status" value="1"/>
</dbReference>
<evidence type="ECO:0000256" key="5">
    <source>
        <dbReference type="ARBA" id="ARBA00022692"/>
    </source>
</evidence>
<evidence type="ECO:0000256" key="6">
    <source>
        <dbReference type="ARBA" id="ARBA00022723"/>
    </source>
</evidence>
<evidence type="ECO:0000256" key="8">
    <source>
        <dbReference type="ARBA" id="ARBA00023053"/>
    </source>
</evidence>